<evidence type="ECO:0000313" key="4">
    <source>
        <dbReference type="Proteomes" id="UP000800092"/>
    </source>
</evidence>
<keyword evidence="4" id="KW-1185">Reference proteome</keyword>
<dbReference type="EMBL" id="ML991771">
    <property type="protein sequence ID" value="KAF2240142.1"/>
    <property type="molecule type" value="Genomic_DNA"/>
</dbReference>
<evidence type="ECO:0000256" key="2">
    <source>
        <dbReference type="SAM" id="MobiDB-lite"/>
    </source>
</evidence>
<feature type="compositionally biased region" description="Polar residues" evidence="2">
    <location>
        <begin position="1"/>
        <end position="33"/>
    </location>
</feature>
<name>A0A6A6HQM5_VIRVR</name>
<reference evidence="3" key="1">
    <citation type="journal article" date="2020" name="Stud. Mycol.">
        <title>101 Dothideomycetes genomes: a test case for predicting lifestyles and emergence of pathogens.</title>
        <authorList>
            <person name="Haridas S."/>
            <person name="Albert R."/>
            <person name="Binder M."/>
            <person name="Bloem J."/>
            <person name="Labutti K."/>
            <person name="Salamov A."/>
            <person name="Andreopoulos B."/>
            <person name="Baker S."/>
            <person name="Barry K."/>
            <person name="Bills G."/>
            <person name="Bluhm B."/>
            <person name="Cannon C."/>
            <person name="Castanera R."/>
            <person name="Culley D."/>
            <person name="Daum C."/>
            <person name="Ezra D."/>
            <person name="Gonzalez J."/>
            <person name="Henrissat B."/>
            <person name="Kuo A."/>
            <person name="Liang C."/>
            <person name="Lipzen A."/>
            <person name="Lutzoni F."/>
            <person name="Magnuson J."/>
            <person name="Mondo S."/>
            <person name="Nolan M."/>
            <person name="Ohm R."/>
            <person name="Pangilinan J."/>
            <person name="Park H.-J."/>
            <person name="Ramirez L."/>
            <person name="Alfaro M."/>
            <person name="Sun H."/>
            <person name="Tritt A."/>
            <person name="Yoshinaga Y."/>
            <person name="Zwiers L.-H."/>
            <person name="Turgeon B."/>
            <person name="Goodwin S."/>
            <person name="Spatafora J."/>
            <person name="Crous P."/>
            <person name="Grigoriev I."/>
        </authorList>
    </citation>
    <scope>NUCLEOTIDE SEQUENCE</scope>
    <source>
        <strain evidence="3">Tuck. ex Michener</strain>
    </source>
</reference>
<feature type="coiled-coil region" evidence="1">
    <location>
        <begin position="140"/>
        <end position="174"/>
    </location>
</feature>
<evidence type="ECO:0000256" key="1">
    <source>
        <dbReference type="SAM" id="Coils"/>
    </source>
</evidence>
<feature type="compositionally biased region" description="Basic and acidic residues" evidence="2">
    <location>
        <begin position="103"/>
        <end position="114"/>
    </location>
</feature>
<proteinExistence type="predicted"/>
<feature type="region of interest" description="Disordered" evidence="2">
    <location>
        <begin position="1"/>
        <end position="135"/>
    </location>
</feature>
<protein>
    <submittedName>
        <fullName evidence="3">Uncharacterized protein</fullName>
    </submittedName>
</protein>
<feature type="compositionally biased region" description="Basic and acidic residues" evidence="2">
    <location>
        <begin position="34"/>
        <end position="53"/>
    </location>
</feature>
<keyword evidence="1" id="KW-0175">Coiled coil</keyword>
<dbReference type="AlphaFoldDB" id="A0A6A6HQM5"/>
<dbReference type="Proteomes" id="UP000800092">
    <property type="component" value="Unassembled WGS sequence"/>
</dbReference>
<evidence type="ECO:0000313" key="3">
    <source>
        <dbReference type="EMBL" id="KAF2240142.1"/>
    </source>
</evidence>
<accession>A0A6A6HQM5</accession>
<sequence length="355" mass="40091">MTETTEQSLIYDSSNEQKGSKGSATSQGVLSSRHSAEGPDQKEMQDAALRGEEAGPQEVKGIVDLHNHDASSISGDVTIPERGTMARPRRPATLSKWNLAAERQPDASTRKEPLTIDPMPKSPLQSPPAVEMQDKDTEIVKSQQAQIKRQEEQMDRQKEKIQSQNKDVEAAKMATFRANHNEAQAMRHARETDRELRQREMDEVKRHNMLLGHRDKIREPILDPEAPGGINQRDFGKFLYSGACDRIREMRVKLLIVQAQLAHENEIFEVVINSAKEAEKVAVELGYEPLCQKCRYWQAVGIIGGLQLDPCGSVNKYQRSDVDFLLKSSSSCYKRYPEGLHARDLLNGRTTHRMH</sequence>
<gene>
    <name evidence="3" type="ORF">EV356DRAFT_527976</name>
</gene>
<organism evidence="3 4">
    <name type="scientific">Viridothelium virens</name>
    <name type="common">Speckled blister lichen</name>
    <name type="synonym">Trypethelium virens</name>
    <dbReference type="NCBI Taxonomy" id="1048519"/>
    <lineage>
        <taxon>Eukaryota</taxon>
        <taxon>Fungi</taxon>
        <taxon>Dikarya</taxon>
        <taxon>Ascomycota</taxon>
        <taxon>Pezizomycotina</taxon>
        <taxon>Dothideomycetes</taxon>
        <taxon>Dothideomycetes incertae sedis</taxon>
        <taxon>Trypetheliales</taxon>
        <taxon>Trypetheliaceae</taxon>
        <taxon>Viridothelium</taxon>
    </lineage>
</organism>